<dbReference type="Gene3D" id="3.90.1700.10">
    <property type="entry name" value="v583 domain like"/>
    <property type="match status" value="1"/>
</dbReference>
<accession>A0ABT4YWB6</accession>
<gene>
    <name evidence="1" type="ORF">PGX00_18045</name>
</gene>
<dbReference type="InterPro" id="IPR009499">
    <property type="entry name" value="AllG-like"/>
</dbReference>
<dbReference type="RefSeq" id="WP_272139176.1">
    <property type="nucleotide sequence ID" value="NZ_JAQLOI010000003.1"/>
</dbReference>
<organism evidence="1 2">
    <name type="scientific">Vibrio algarum</name>
    <dbReference type="NCBI Taxonomy" id="3020714"/>
    <lineage>
        <taxon>Bacteria</taxon>
        <taxon>Pseudomonadati</taxon>
        <taxon>Pseudomonadota</taxon>
        <taxon>Gammaproteobacteria</taxon>
        <taxon>Vibrionales</taxon>
        <taxon>Vibrionaceae</taxon>
        <taxon>Vibrio</taxon>
    </lineage>
</organism>
<comment type="caution">
    <text evidence="1">The sequence shown here is derived from an EMBL/GenBank/DDBJ whole genome shotgun (WGS) entry which is preliminary data.</text>
</comment>
<proteinExistence type="predicted"/>
<dbReference type="Gene3D" id="3.90.1710.10">
    <property type="entry name" value="Enterococcus faecalis V583 domain"/>
    <property type="match status" value="1"/>
</dbReference>
<dbReference type="Pfam" id="PF06545">
    <property type="entry name" value="AllG"/>
    <property type="match status" value="1"/>
</dbReference>
<evidence type="ECO:0000313" key="1">
    <source>
        <dbReference type="EMBL" id="MDB1125451.1"/>
    </source>
</evidence>
<sequence>MKELFTQNLTVLNAGLTSFATNINHAGGNANSISWQPPASGNKEAGLGLATLINQPEIELANEVAMERYLSAIPTLVDVATASDAIPALAQKRLILHAGPPIAWNSMCGPMQGAILGAILFEKWASTLEEAEQIVIRGEISFEPCHHYDAVGPMAGIISASMPLWVIENPSNNNQRVFSNFNEGLGKVLRFGANSATVIERLEWMGTELASAMKAMLVESGPIELKPIMAQALHMGDEVHNRNAAATGLLLKQLVPALLRTSLDHEQVKRVISFITENDHFFLNLSMAACKSMLKAAENVPNSTMVTIMARNGVNFGIRLSGTNNTWFEAPANPVDGLFFPGYDVEDAAADLGDSAITETAGVGGFAMASSPAIVKFVGGTPADATNNSRSMQAITIGSNPAFTLPALNFASTAAGIDARKVVDRSILPIINTGIAHKKAGIGQIGAGITTAPMTCFVDALSSLVTQRKQDS</sequence>
<keyword evidence="2" id="KW-1185">Reference proteome</keyword>
<reference evidence="1 2" key="1">
    <citation type="submission" date="2023-01" db="EMBL/GenBank/DDBJ databases">
        <title>Vibrio sp. KJ40-1 sp.nov, isolated from marine algae.</title>
        <authorList>
            <person name="Butt M."/>
            <person name="Kim J.M.J."/>
            <person name="Jeon C.O.C."/>
        </authorList>
    </citation>
    <scope>NUCLEOTIDE SEQUENCE [LARGE SCALE GENOMIC DNA]</scope>
    <source>
        <strain evidence="1 2">KJ40-1</strain>
    </source>
</reference>
<protein>
    <submittedName>
        <fullName evidence="1">DUF1116 domain-containing protein</fullName>
    </submittedName>
</protein>
<evidence type="ECO:0000313" key="2">
    <source>
        <dbReference type="Proteomes" id="UP001210678"/>
    </source>
</evidence>
<name>A0ABT4YWB6_9VIBR</name>
<dbReference type="Proteomes" id="UP001210678">
    <property type="component" value="Unassembled WGS sequence"/>
</dbReference>
<dbReference type="EMBL" id="JAQLOI010000003">
    <property type="protein sequence ID" value="MDB1125451.1"/>
    <property type="molecule type" value="Genomic_DNA"/>
</dbReference>
<dbReference type="Gene3D" id="1.10.10.660">
    <property type="entry name" value="conserved protein of unknown function from Enterococcus faecalis V583"/>
    <property type="match status" value="1"/>
</dbReference>
<dbReference type="Gene3D" id="3.40.50.720">
    <property type="entry name" value="NAD(P)-binding Rossmann-like Domain"/>
    <property type="match status" value="1"/>
</dbReference>
<dbReference type="InterPro" id="IPR024033">
    <property type="entry name" value="OXTCase_su_AllG_h-dom"/>
</dbReference>